<dbReference type="AlphaFoldDB" id="A0A507R630"/>
<feature type="transmembrane region" description="Helical" evidence="8">
    <location>
        <begin position="334"/>
        <end position="354"/>
    </location>
</feature>
<evidence type="ECO:0000259" key="10">
    <source>
        <dbReference type="SMART" id="SM00665"/>
    </source>
</evidence>
<dbReference type="Gene3D" id="1.20.120.1770">
    <property type="match status" value="1"/>
</dbReference>
<keyword evidence="6 8" id="KW-0472">Membrane</keyword>
<dbReference type="Gene3D" id="2.60.40.1210">
    <property type="entry name" value="Cellobiose dehydrogenase, cytochrome domain"/>
    <property type="match status" value="1"/>
</dbReference>
<evidence type="ECO:0000256" key="6">
    <source>
        <dbReference type="ARBA" id="ARBA00023136"/>
    </source>
</evidence>
<dbReference type="OrthoDB" id="19261at2759"/>
<dbReference type="InterPro" id="IPR006593">
    <property type="entry name" value="Cyt_b561/ferric_Rdtase_TM"/>
</dbReference>
<dbReference type="GO" id="GO:0016020">
    <property type="term" value="C:membrane"/>
    <property type="evidence" value="ECO:0007669"/>
    <property type="project" value="UniProtKB-SubCell"/>
</dbReference>
<dbReference type="EMBL" id="VIFY01000005">
    <property type="protein sequence ID" value="TQB76986.1"/>
    <property type="molecule type" value="Genomic_DNA"/>
</dbReference>
<proteinExistence type="predicted"/>
<dbReference type="SMART" id="SM00665">
    <property type="entry name" value="B561"/>
    <property type="match status" value="1"/>
</dbReference>
<name>A0A507R630_MONPU</name>
<evidence type="ECO:0000313" key="11">
    <source>
        <dbReference type="EMBL" id="TQB76986.1"/>
    </source>
</evidence>
<feature type="chain" id="PRO_5021505289" description="Cytochrome b561 domain-containing protein" evidence="9">
    <location>
        <begin position="24"/>
        <end position="462"/>
    </location>
</feature>
<keyword evidence="2" id="KW-0813">Transport</keyword>
<evidence type="ECO:0000256" key="4">
    <source>
        <dbReference type="ARBA" id="ARBA00022982"/>
    </source>
</evidence>
<keyword evidence="12" id="KW-1185">Reference proteome</keyword>
<feature type="transmembrane region" description="Helical" evidence="8">
    <location>
        <begin position="295"/>
        <end position="314"/>
    </location>
</feature>
<protein>
    <recommendedName>
        <fullName evidence="10">Cytochrome b561 domain-containing protein</fullName>
    </recommendedName>
</protein>
<evidence type="ECO:0000256" key="9">
    <source>
        <dbReference type="SAM" id="SignalP"/>
    </source>
</evidence>
<feature type="signal peptide" evidence="9">
    <location>
        <begin position="1"/>
        <end position="23"/>
    </location>
</feature>
<evidence type="ECO:0000256" key="3">
    <source>
        <dbReference type="ARBA" id="ARBA00022692"/>
    </source>
</evidence>
<dbReference type="CDD" id="cd09630">
    <property type="entry name" value="CDH_like_cytochrome"/>
    <property type="match status" value="1"/>
</dbReference>
<gene>
    <name evidence="11" type="ORF">MPDQ_006167</name>
</gene>
<feature type="region of interest" description="Disordered" evidence="7">
    <location>
        <begin position="397"/>
        <end position="423"/>
    </location>
</feature>
<evidence type="ECO:0000256" key="2">
    <source>
        <dbReference type="ARBA" id="ARBA00022448"/>
    </source>
</evidence>
<evidence type="ECO:0000256" key="8">
    <source>
        <dbReference type="SAM" id="Phobius"/>
    </source>
</evidence>
<organism evidence="11 12">
    <name type="scientific">Monascus purpureus</name>
    <name type="common">Red mold</name>
    <name type="synonym">Monascus anka</name>
    <dbReference type="NCBI Taxonomy" id="5098"/>
    <lineage>
        <taxon>Eukaryota</taxon>
        <taxon>Fungi</taxon>
        <taxon>Dikarya</taxon>
        <taxon>Ascomycota</taxon>
        <taxon>Pezizomycotina</taxon>
        <taxon>Eurotiomycetes</taxon>
        <taxon>Eurotiomycetidae</taxon>
        <taxon>Eurotiales</taxon>
        <taxon>Aspergillaceae</taxon>
        <taxon>Monascus</taxon>
    </lineage>
</organism>
<evidence type="ECO:0000256" key="1">
    <source>
        <dbReference type="ARBA" id="ARBA00004370"/>
    </source>
</evidence>
<comment type="subcellular location">
    <subcellularLocation>
        <location evidence="1">Membrane</location>
    </subcellularLocation>
</comment>
<accession>A0A507R630</accession>
<sequence length="462" mass="50071">MKLFHSLLAPPALVAGLVPSIFAQIVNYTPSKGRGVSYSVNVPEDTASAGSGPIYIQVKGPSHLKWIALGQGNRMNLGNNFIVYSGSGDNNVTLSSRRATGPVEPLYTPDIEAYLLDGSGISDGMMTANIRCDNCMFLHDGRSAVGAHSEWIWAATHGEALNTNDVSAKLYQHDWHGIFSLDLTKAVGGSSDNPFLRSESHSYTTIDYTSMSKQQQIDDTVLHKKRIAHGSLSAIAFVLLFPNSALSLYFYPSRRTVTWIHAPLQIFAAIVALGGLAIGASVSRDVQGVRNYHPIIGYIVTLGIVFVQPALGIVQHLRFRKTGEKTLFGLAHRYLGRFFMAFGIINGGLGFKYACTKTPDVPLAAKYSYGFIVGSQVAIYVLVIIWRRWRNKKSESQAAGDSEAPVVKDSKDSQSPGVTVVSDYSGKMGMKTVAISRSNETLWSNGTGETLHPGYSNSRAAN</sequence>
<dbReference type="PANTHER" id="PTHR47797:SF1">
    <property type="entry name" value="CYTOCHROME B561 DOMAIN-CONTAINING PROTEIN-RELATED"/>
    <property type="match status" value="1"/>
</dbReference>
<feature type="domain" description="Cytochrome b561" evidence="10">
    <location>
        <begin position="228"/>
        <end position="351"/>
    </location>
</feature>
<dbReference type="Proteomes" id="UP000319663">
    <property type="component" value="Unassembled WGS sequence"/>
</dbReference>
<dbReference type="STRING" id="5098.A0A507R630"/>
<dbReference type="CDD" id="cd08760">
    <property type="entry name" value="Cyt_b561_FRRS1_like"/>
    <property type="match status" value="1"/>
</dbReference>
<dbReference type="Pfam" id="PF16010">
    <property type="entry name" value="CDH-cyt"/>
    <property type="match status" value="1"/>
</dbReference>
<evidence type="ECO:0000256" key="7">
    <source>
        <dbReference type="SAM" id="MobiDB-lite"/>
    </source>
</evidence>
<feature type="transmembrane region" description="Helical" evidence="8">
    <location>
        <begin position="263"/>
        <end position="283"/>
    </location>
</feature>
<keyword evidence="9" id="KW-0732">Signal</keyword>
<dbReference type="PANTHER" id="PTHR47797">
    <property type="entry name" value="DEHYDROGENASE, PUTATIVE (AFU_ORTHOLOGUE AFUA_8G05805)-RELATED"/>
    <property type="match status" value="1"/>
</dbReference>
<dbReference type="Pfam" id="PF03188">
    <property type="entry name" value="Cytochrom_B561"/>
    <property type="match status" value="1"/>
</dbReference>
<dbReference type="InterPro" id="IPR015920">
    <property type="entry name" value="Cellobiose_DH-like_cyt"/>
</dbReference>
<dbReference type="SUPFAM" id="SSF49344">
    <property type="entry name" value="CBD9-like"/>
    <property type="match status" value="1"/>
</dbReference>
<keyword evidence="3 8" id="KW-0812">Transmembrane</keyword>
<feature type="transmembrane region" description="Helical" evidence="8">
    <location>
        <begin position="232"/>
        <end position="251"/>
    </location>
</feature>
<keyword evidence="5 8" id="KW-1133">Transmembrane helix</keyword>
<comment type="caution">
    <text evidence="11">The sequence shown here is derived from an EMBL/GenBank/DDBJ whole genome shotgun (WGS) entry which is preliminary data.</text>
</comment>
<evidence type="ECO:0000313" key="12">
    <source>
        <dbReference type="Proteomes" id="UP000319663"/>
    </source>
</evidence>
<keyword evidence="4" id="KW-0249">Electron transport</keyword>
<evidence type="ECO:0000256" key="5">
    <source>
        <dbReference type="ARBA" id="ARBA00022989"/>
    </source>
</evidence>
<feature type="transmembrane region" description="Helical" evidence="8">
    <location>
        <begin position="366"/>
        <end position="386"/>
    </location>
</feature>
<feature type="region of interest" description="Disordered" evidence="7">
    <location>
        <begin position="443"/>
        <end position="462"/>
    </location>
</feature>
<reference evidence="11 12" key="1">
    <citation type="submission" date="2019-06" db="EMBL/GenBank/DDBJ databases">
        <title>Wine fermentation using esterase from Monascus purpureus.</title>
        <authorList>
            <person name="Geng C."/>
            <person name="Zhang Y."/>
        </authorList>
    </citation>
    <scope>NUCLEOTIDE SEQUENCE [LARGE SCALE GENOMIC DNA]</scope>
    <source>
        <strain evidence="11">HQ1</strain>
    </source>
</reference>